<name>A0A2A4ALM6_9CORY</name>
<dbReference type="AlphaFoldDB" id="A0A2A4ALM6"/>
<dbReference type="EMBL" id="NWBP01000011">
    <property type="protein sequence ID" value="PCC83379.1"/>
    <property type="molecule type" value="Genomic_DNA"/>
</dbReference>
<gene>
    <name evidence="1" type="ORF">COM45_03205</name>
</gene>
<evidence type="ECO:0000313" key="2">
    <source>
        <dbReference type="Proteomes" id="UP000218690"/>
    </source>
</evidence>
<evidence type="ECO:0008006" key="3">
    <source>
        <dbReference type="Google" id="ProtNLM"/>
    </source>
</evidence>
<dbReference type="Pfam" id="PF14078">
    <property type="entry name" value="DUF4259"/>
    <property type="match status" value="1"/>
</dbReference>
<dbReference type="InterPro" id="IPR025355">
    <property type="entry name" value="DUF4259"/>
</dbReference>
<accession>A0A2A4ALM6</accession>
<proteinExistence type="predicted"/>
<dbReference type="Proteomes" id="UP000218690">
    <property type="component" value="Unassembled WGS sequence"/>
</dbReference>
<organism evidence="1 2">
    <name type="scientific">Corynebacterium accolens</name>
    <dbReference type="NCBI Taxonomy" id="38284"/>
    <lineage>
        <taxon>Bacteria</taxon>
        <taxon>Bacillati</taxon>
        <taxon>Actinomycetota</taxon>
        <taxon>Actinomycetes</taxon>
        <taxon>Mycobacteriales</taxon>
        <taxon>Corynebacteriaceae</taxon>
        <taxon>Corynebacterium</taxon>
    </lineage>
</organism>
<evidence type="ECO:0000313" key="1">
    <source>
        <dbReference type="EMBL" id="PCC83379.1"/>
    </source>
</evidence>
<reference evidence="1 2" key="1">
    <citation type="submission" date="2017-09" db="EMBL/GenBank/DDBJ databases">
        <title>Draft Genome Sequence of Corynebacterium accolens AH4003.</title>
        <authorList>
            <person name="Chen Y."/>
            <person name="Oosthuysen W.F."/>
            <person name="Kelley S."/>
            <person name="Horswill A."/>
        </authorList>
    </citation>
    <scope>NUCLEOTIDE SEQUENCE [LARGE SCALE GENOMIC DNA]</scope>
    <source>
        <strain evidence="1 2">AH4003</strain>
    </source>
</reference>
<protein>
    <recommendedName>
        <fullName evidence="3">DUF4259 domain-containing protein</fullName>
    </recommendedName>
</protein>
<comment type="caution">
    <text evidence="1">The sequence shown here is derived from an EMBL/GenBank/DDBJ whole genome shotgun (WGS) entry which is preliminary data.</text>
</comment>
<sequence length="117" mass="12625">MSTWDEDIFADDVNVDFLDELANLDDEDIVESVSDACALATNDNSVSEEEQRNALAAATIAAIWAGAPFSAGEIVSSYPFIRELAGSGSEELNEQALELLEGVEEDYDLEAFIEALS</sequence>